<sequence>MGLVENYVEELNDIIVSIDKLFKNDKYRKHEAKELIEEFEGCIFKLSYECRNKDTLKMYQLKLQQYKDKMQKDELLSTSSSSKTSTLHTGPGYGSEHQLYVDKMQNAVNTQKKSIQMLKECHSQLLDTQQMATQTLIKMKEQTEQMKAMDKKLDVIDGHLDQSDKIIKQMNKRWF</sequence>
<dbReference type="FunCoup" id="A0A151Z7I1">
    <property type="interactions" value="4"/>
</dbReference>
<dbReference type="EMBL" id="LODT01000037">
    <property type="protein sequence ID" value="KYQ89922.1"/>
    <property type="molecule type" value="Genomic_DNA"/>
</dbReference>
<dbReference type="InterPro" id="IPR000727">
    <property type="entry name" value="T_SNARE_dom"/>
</dbReference>
<dbReference type="GO" id="GO:0005789">
    <property type="term" value="C:endoplasmic reticulum membrane"/>
    <property type="evidence" value="ECO:0007669"/>
    <property type="project" value="TreeGrafter"/>
</dbReference>
<evidence type="ECO:0000313" key="8">
    <source>
        <dbReference type="EMBL" id="KYQ89922.1"/>
    </source>
</evidence>
<dbReference type="PROSITE" id="PS50192">
    <property type="entry name" value="T_SNARE"/>
    <property type="match status" value="1"/>
</dbReference>
<evidence type="ECO:0000256" key="5">
    <source>
        <dbReference type="ARBA" id="ARBA00022989"/>
    </source>
</evidence>
<evidence type="ECO:0000256" key="2">
    <source>
        <dbReference type="ARBA" id="ARBA00022448"/>
    </source>
</evidence>
<keyword evidence="5" id="KW-1133">Transmembrane helix</keyword>
<dbReference type="GO" id="GO:0031902">
    <property type="term" value="C:late endosome membrane"/>
    <property type="evidence" value="ECO:0007669"/>
    <property type="project" value="TreeGrafter"/>
</dbReference>
<dbReference type="PANTHER" id="PTHR21230">
    <property type="entry name" value="VESICLE TRANSPORT V-SNARE PROTEIN VTI1-RELATED"/>
    <property type="match status" value="1"/>
</dbReference>
<keyword evidence="9" id="KW-1185">Reference proteome</keyword>
<reference evidence="8 9" key="1">
    <citation type="submission" date="2015-12" db="EMBL/GenBank/DDBJ databases">
        <title>Dictyostelia acquired genes for synthesis and detection of signals that induce cell-type specialization by lateral gene transfer from prokaryotes.</title>
        <authorList>
            <person name="Gloeckner G."/>
            <person name="Schaap P."/>
        </authorList>
    </citation>
    <scope>NUCLEOTIDE SEQUENCE [LARGE SCALE GENOMIC DNA]</scope>
    <source>
        <strain evidence="8 9">TK</strain>
    </source>
</reference>
<feature type="domain" description="T-SNARE coiled-coil homology" evidence="7">
    <location>
        <begin position="108"/>
        <end position="170"/>
    </location>
</feature>
<accession>A0A151Z7I1</accession>
<dbReference type="InParanoid" id="A0A151Z7I1"/>
<dbReference type="GO" id="GO:0000149">
    <property type="term" value="F:SNARE binding"/>
    <property type="evidence" value="ECO:0007669"/>
    <property type="project" value="TreeGrafter"/>
</dbReference>
<dbReference type="GO" id="GO:0005484">
    <property type="term" value="F:SNAP receptor activity"/>
    <property type="evidence" value="ECO:0007669"/>
    <property type="project" value="TreeGrafter"/>
</dbReference>
<gene>
    <name evidence="8" type="ORF">DLAC_08490</name>
</gene>
<keyword evidence="4" id="KW-0653">Protein transport</keyword>
<proteinExistence type="predicted"/>
<dbReference type="GO" id="GO:0015031">
    <property type="term" value="P:protein transport"/>
    <property type="evidence" value="ECO:0007669"/>
    <property type="project" value="UniProtKB-KW"/>
</dbReference>
<dbReference type="Gene3D" id="1.20.5.110">
    <property type="match status" value="1"/>
</dbReference>
<dbReference type="GO" id="GO:0006906">
    <property type="term" value="P:vesicle fusion"/>
    <property type="evidence" value="ECO:0007669"/>
    <property type="project" value="TreeGrafter"/>
</dbReference>
<evidence type="ECO:0000313" key="9">
    <source>
        <dbReference type="Proteomes" id="UP000076078"/>
    </source>
</evidence>
<evidence type="ECO:0000259" key="7">
    <source>
        <dbReference type="PROSITE" id="PS50192"/>
    </source>
</evidence>
<dbReference type="GO" id="GO:0012507">
    <property type="term" value="C:ER to Golgi transport vesicle membrane"/>
    <property type="evidence" value="ECO:0007669"/>
    <property type="project" value="TreeGrafter"/>
</dbReference>
<name>A0A151Z7I1_TIELA</name>
<comment type="subcellular location">
    <subcellularLocation>
        <location evidence="1">Membrane</location>
        <topology evidence="1">Single-pass type IV membrane protein</topology>
    </subcellularLocation>
</comment>
<evidence type="ECO:0000256" key="4">
    <source>
        <dbReference type="ARBA" id="ARBA00022927"/>
    </source>
</evidence>
<dbReference type="OrthoDB" id="430637at2759"/>
<dbReference type="PANTHER" id="PTHR21230:SF95">
    <property type="entry name" value="T-SNARE COILED-COIL HOMOLOGY DOMAIN-CONTAINING PROTEIN"/>
    <property type="match status" value="1"/>
</dbReference>
<keyword evidence="6" id="KW-0472">Membrane</keyword>
<dbReference type="Pfam" id="PF12352">
    <property type="entry name" value="V-SNARE_C"/>
    <property type="match status" value="1"/>
</dbReference>
<evidence type="ECO:0000256" key="6">
    <source>
        <dbReference type="ARBA" id="ARBA00023136"/>
    </source>
</evidence>
<protein>
    <recommendedName>
        <fullName evidence="7">t-SNARE coiled-coil homology domain-containing protein</fullName>
    </recommendedName>
</protein>
<dbReference type="GO" id="GO:0005794">
    <property type="term" value="C:Golgi apparatus"/>
    <property type="evidence" value="ECO:0007669"/>
    <property type="project" value="TreeGrafter"/>
</dbReference>
<dbReference type="SUPFAM" id="SSF58038">
    <property type="entry name" value="SNARE fusion complex"/>
    <property type="match status" value="1"/>
</dbReference>
<evidence type="ECO:0000256" key="1">
    <source>
        <dbReference type="ARBA" id="ARBA00004211"/>
    </source>
</evidence>
<dbReference type="AlphaFoldDB" id="A0A151Z7I1"/>
<dbReference type="GO" id="GO:0031201">
    <property type="term" value="C:SNARE complex"/>
    <property type="evidence" value="ECO:0007669"/>
    <property type="project" value="TreeGrafter"/>
</dbReference>
<comment type="caution">
    <text evidence="8">The sequence shown here is derived from an EMBL/GenBank/DDBJ whole genome shotgun (WGS) entry which is preliminary data.</text>
</comment>
<keyword evidence="3" id="KW-0812">Transmembrane</keyword>
<dbReference type="Proteomes" id="UP000076078">
    <property type="component" value="Unassembled WGS sequence"/>
</dbReference>
<evidence type="ECO:0000256" key="3">
    <source>
        <dbReference type="ARBA" id="ARBA00022692"/>
    </source>
</evidence>
<keyword evidence="2" id="KW-0813">Transport</keyword>
<organism evidence="8 9">
    <name type="scientific">Tieghemostelium lacteum</name>
    <name type="common">Slime mold</name>
    <name type="synonym">Dictyostelium lacteum</name>
    <dbReference type="NCBI Taxonomy" id="361077"/>
    <lineage>
        <taxon>Eukaryota</taxon>
        <taxon>Amoebozoa</taxon>
        <taxon>Evosea</taxon>
        <taxon>Eumycetozoa</taxon>
        <taxon>Dictyostelia</taxon>
        <taxon>Dictyosteliales</taxon>
        <taxon>Raperosteliaceae</taxon>
        <taxon>Tieghemostelium</taxon>
    </lineage>
</organism>